<dbReference type="Gramene" id="AET2Gv20857400.3">
    <property type="protein sequence ID" value="AET2Gv20857400.3"/>
    <property type="gene ID" value="AET2Gv20857400"/>
</dbReference>
<name>A0A453CI93_AEGTS</name>
<reference evidence="2" key="5">
    <citation type="journal article" date="2021" name="G3 (Bethesda)">
        <title>Aegilops tauschii genome assembly Aet v5.0 features greater sequence contiguity and improved annotation.</title>
        <authorList>
            <person name="Wang L."/>
            <person name="Zhu T."/>
            <person name="Rodriguez J.C."/>
            <person name="Deal K.R."/>
            <person name="Dubcovsky J."/>
            <person name="McGuire P.E."/>
            <person name="Lux T."/>
            <person name="Spannagl M."/>
            <person name="Mayer K.F.X."/>
            <person name="Baldrich P."/>
            <person name="Meyers B.C."/>
            <person name="Huo N."/>
            <person name="Gu Y.Q."/>
            <person name="Zhou H."/>
            <person name="Devos K.M."/>
            <person name="Bennetzen J.L."/>
            <person name="Unver T."/>
            <person name="Budak H."/>
            <person name="Gulick P.J."/>
            <person name="Galiba G."/>
            <person name="Kalapos B."/>
            <person name="Nelson D.R."/>
            <person name="Li P."/>
            <person name="You F.M."/>
            <person name="Luo M.C."/>
            <person name="Dvorak J."/>
        </authorList>
    </citation>
    <scope>NUCLEOTIDE SEQUENCE [LARGE SCALE GENOMIC DNA]</scope>
    <source>
        <strain evidence="2">cv. AL8/78</strain>
    </source>
</reference>
<reference evidence="2" key="3">
    <citation type="journal article" date="2017" name="Nature">
        <title>Genome sequence of the progenitor of the wheat D genome Aegilops tauschii.</title>
        <authorList>
            <person name="Luo M.C."/>
            <person name="Gu Y.Q."/>
            <person name="Puiu D."/>
            <person name="Wang H."/>
            <person name="Twardziok S.O."/>
            <person name="Deal K.R."/>
            <person name="Huo N."/>
            <person name="Zhu T."/>
            <person name="Wang L."/>
            <person name="Wang Y."/>
            <person name="McGuire P.E."/>
            <person name="Liu S."/>
            <person name="Long H."/>
            <person name="Ramasamy R.K."/>
            <person name="Rodriguez J.C."/>
            <person name="Van S.L."/>
            <person name="Yuan L."/>
            <person name="Wang Z."/>
            <person name="Xia Z."/>
            <person name="Xiao L."/>
            <person name="Anderson O.D."/>
            <person name="Ouyang S."/>
            <person name="Liang Y."/>
            <person name="Zimin A.V."/>
            <person name="Pertea G."/>
            <person name="Qi P."/>
            <person name="Bennetzen J.L."/>
            <person name="Dai X."/>
            <person name="Dawson M.W."/>
            <person name="Muller H.G."/>
            <person name="Kugler K."/>
            <person name="Rivarola-Duarte L."/>
            <person name="Spannagl M."/>
            <person name="Mayer K.F.X."/>
            <person name="Lu F.H."/>
            <person name="Bevan M.W."/>
            <person name="Leroy P."/>
            <person name="Li P."/>
            <person name="You F.M."/>
            <person name="Sun Q."/>
            <person name="Liu Z."/>
            <person name="Lyons E."/>
            <person name="Wicker T."/>
            <person name="Salzberg S.L."/>
            <person name="Devos K.M."/>
            <person name="Dvorak J."/>
        </authorList>
    </citation>
    <scope>NUCLEOTIDE SEQUENCE [LARGE SCALE GENOMIC DNA]</scope>
    <source>
        <strain evidence="2">cv. AL8/78</strain>
    </source>
</reference>
<sequence length="118" mass="13669">KRYSHTRQASIAPHPWLRVRRWPGVLIRAIPNPNRRWKTPQLHDSAGRHGARATCAAGGGGSSHLLPRLYPGPQRFPLLLPRQKPSQVCGQERRRRRRPSRAQSRYIHHLLMRPPSFE</sequence>
<dbReference type="AlphaFoldDB" id="A0A453CI93"/>
<feature type="compositionally biased region" description="Basic residues" evidence="1">
    <location>
        <begin position="93"/>
        <end position="105"/>
    </location>
</feature>
<reference evidence="3" key="1">
    <citation type="journal article" date="2014" name="Science">
        <title>Ancient hybridizations among the ancestral genomes of bread wheat.</title>
        <authorList>
            <consortium name="International Wheat Genome Sequencing Consortium,"/>
            <person name="Marcussen T."/>
            <person name="Sandve S.R."/>
            <person name="Heier L."/>
            <person name="Spannagl M."/>
            <person name="Pfeifer M."/>
            <person name="Jakobsen K.S."/>
            <person name="Wulff B.B."/>
            <person name="Steuernagel B."/>
            <person name="Mayer K.F."/>
            <person name="Olsen O.A."/>
        </authorList>
    </citation>
    <scope>NUCLEOTIDE SEQUENCE [LARGE SCALE GENOMIC DNA]</scope>
    <source>
        <strain evidence="3">cv. AL8/78</strain>
    </source>
</reference>
<keyword evidence="3" id="KW-1185">Reference proteome</keyword>
<organism evidence="2 3">
    <name type="scientific">Aegilops tauschii subsp. strangulata</name>
    <name type="common">Goatgrass</name>
    <dbReference type="NCBI Taxonomy" id="200361"/>
    <lineage>
        <taxon>Eukaryota</taxon>
        <taxon>Viridiplantae</taxon>
        <taxon>Streptophyta</taxon>
        <taxon>Embryophyta</taxon>
        <taxon>Tracheophyta</taxon>
        <taxon>Spermatophyta</taxon>
        <taxon>Magnoliopsida</taxon>
        <taxon>Liliopsida</taxon>
        <taxon>Poales</taxon>
        <taxon>Poaceae</taxon>
        <taxon>BOP clade</taxon>
        <taxon>Pooideae</taxon>
        <taxon>Triticodae</taxon>
        <taxon>Triticeae</taxon>
        <taxon>Triticinae</taxon>
        <taxon>Aegilops</taxon>
    </lineage>
</organism>
<dbReference type="EnsemblPlants" id="AET2Gv20857400.3">
    <property type="protein sequence ID" value="AET2Gv20857400.3"/>
    <property type="gene ID" value="AET2Gv20857400"/>
</dbReference>
<evidence type="ECO:0000256" key="1">
    <source>
        <dbReference type="SAM" id="MobiDB-lite"/>
    </source>
</evidence>
<protein>
    <submittedName>
        <fullName evidence="2">Uncharacterized protein</fullName>
    </submittedName>
</protein>
<feature type="region of interest" description="Disordered" evidence="1">
    <location>
        <begin position="35"/>
        <end position="105"/>
    </location>
</feature>
<reference evidence="3" key="2">
    <citation type="journal article" date="2017" name="Nat. Plants">
        <title>The Aegilops tauschii genome reveals multiple impacts of transposons.</title>
        <authorList>
            <person name="Zhao G."/>
            <person name="Zou C."/>
            <person name="Li K."/>
            <person name="Wang K."/>
            <person name="Li T."/>
            <person name="Gao L."/>
            <person name="Zhang X."/>
            <person name="Wang H."/>
            <person name="Yang Z."/>
            <person name="Liu X."/>
            <person name="Jiang W."/>
            <person name="Mao L."/>
            <person name="Kong X."/>
            <person name="Jiao Y."/>
            <person name="Jia J."/>
        </authorList>
    </citation>
    <scope>NUCLEOTIDE SEQUENCE [LARGE SCALE GENOMIC DNA]</scope>
    <source>
        <strain evidence="3">cv. AL8/78</strain>
    </source>
</reference>
<evidence type="ECO:0000313" key="3">
    <source>
        <dbReference type="Proteomes" id="UP000015105"/>
    </source>
</evidence>
<evidence type="ECO:0000313" key="2">
    <source>
        <dbReference type="EnsemblPlants" id="AET2Gv20857400.3"/>
    </source>
</evidence>
<reference evidence="2" key="4">
    <citation type="submission" date="2019-03" db="UniProtKB">
        <authorList>
            <consortium name="EnsemblPlants"/>
        </authorList>
    </citation>
    <scope>IDENTIFICATION</scope>
</reference>
<dbReference type="Proteomes" id="UP000015105">
    <property type="component" value="Chromosome 2D"/>
</dbReference>
<accession>A0A453CI93</accession>
<proteinExistence type="predicted"/>